<dbReference type="PANTHER" id="PTHR34473:SF2">
    <property type="entry name" value="UPF0699 TRANSMEMBRANE PROTEIN YDBT"/>
    <property type="match status" value="1"/>
</dbReference>
<sequence length="533" mass="58640">MSEPAADFSPDKGAAPDVEMDEWLRVNPLTMMVHMARMLASAIIPAIAVLYGAASSEPDSEGLAAIAPWFVPLFGAILGFNLLAAWVSWYRLRYRVGDTDVRLEQGVISRSARSVPYERIQDVSLEQKLIPRLLGLVEVKFETGAGGKEELKLSYVSEAEGEKLRETVRALVDGETAAPAAGVSASTGASPGDMAAEPAGQTLFAMDTKRLFLFGLFNFSLVVFAVLLGALQQLEFLLPFDAWDYIADIFRDDRIAEAGELMNGYSTFAQILAILYAIGAVVVVGMASGVVRTFVRDWEFRLERTAKGFRRRRGLLTKTDVVMPVHRVQALVVSTGWLRRRFGWHGLSFISLAQDSGGANHDVAPFAQMEEIAPIAHEAGFSLPDERADWRRASADYYFDRAVLQALIPATAGLVLLVLGHAIVAVLLFALAGLLAFGEYYMWRFVRHALDPQQVLSRRGWLAPRDIIASRVKLHSVEISQHPLARWRGYCTLRFGLAGGRLAFPGLSLDDAREMRRAALDSIAAVDFAKLPR</sequence>
<reference evidence="3 4" key="1">
    <citation type="submission" date="2018-08" db="EMBL/GenBank/DDBJ databases">
        <title>Erythrobacter zhengii sp.nov., a bacterium isolated from deep-sea sediment.</title>
        <authorList>
            <person name="Fang C."/>
            <person name="Wu Y.-H."/>
            <person name="Sun C."/>
            <person name="Wang H."/>
            <person name="Cheng H."/>
            <person name="Meng F.-X."/>
            <person name="Wang C.-S."/>
            <person name="Xu X.-W."/>
        </authorList>
    </citation>
    <scope>NUCLEOTIDE SEQUENCE [LARGE SCALE GENOMIC DNA]</scope>
    <source>
        <strain evidence="3 4">V18</strain>
    </source>
</reference>
<feature type="transmembrane region" description="Helical" evidence="1">
    <location>
        <begin position="406"/>
        <end position="437"/>
    </location>
</feature>
<evidence type="ECO:0000259" key="2">
    <source>
        <dbReference type="Pfam" id="PF03703"/>
    </source>
</evidence>
<dbReference type="Pfam" id="PF03703">
    <property type="entry name" value="bPH_2"/>
    <property type="match status" value="3"/>
</dbReference>
<dbReference type="OrthoDB" id="8481729at2"/>
<evidence type="ECO:0000313" key="3">
    <source>
        <dbReference type="EMBL" id="RIV86623.1"/>
    </source>
</evidence>
<dbReference type="RefSeq" id="WP_119586439.1">
    <property type="nucleotide sequence ID" value="NZ_CAWODQ010000022.1"/>
</dbReference>
<keyword evidence="1" id="KW-0472">Membrane</keyword>
<proteinExistence type="predicted"/>
<dbReference type="InterPro" id="IPR005182">
    <property type="entry name" value="YdbS-like_PH"/>
</dbReference>
<name>A0A418NT82_9SPHN</name>
<keyword evidence="4" id="KW-1185">Reference proteome</keyword>
<dbReference type="AlphaFoldDB" id="A0A418NT82"/>
<dbReference type="InterPro" id="IPR014529">
    <property type="entry name" value="UCP026631"/>
</dbReference>
<evidence type="ECO:0000313" key="4">
    <source>
        <dbReference type="Proteomes" id="UP000286576"/>
    </source>
</evidence>
<keyword evidence="1" id="KW-0812">Transmembrane</keyword>
<feature type="domain" description="YdbS-like PH" evidence="2">
    <location>
        <begin position="300"/>
        <end position="347"/>
    </location>
</feature>
<keyword evidence="1" id="KW-1133">Transmembrane helix</keyword>
<feature type="transmembrane region" description="Helical" evidence="1">
    <location>
        <begin position="35"/>
        <end position="54"/>
    </location>
</feature>
<dbReference type="PIRSF" id="PIRSF026631">
    <property type="entry name" value="UCP026631"/>
    <property type="match status" value="1"/>
</dbReference>
<feature type="domain" description="YdbS-like PH" evidence="2">
    <location>
        <begin position="443"/>
        <end position="517"/>
    </location>
</feature>
<feature type="domain" description="YdbS-like PH" evidence="2">
    <location>
        <begin position="89"/>
        <end position="167"/>
    </location>
</feature>
<comment type="caution">
    <text evidence="3">The sequence shown here is derived from an EMBL/GenBank/DDBJ whole genome shotgun (WGS) entry which is preliminary data.</text>
</comment>
<feature type="transmembrane region" description="Helical" evidence="1">
    <location>
        <begin position="271"/>
        <end position="295"/>
    </location>
</feature>
<organism evidence="3 4">
    <name type="scientific">Aurantiacibacter zhengii</name>
    <dbReference type="NCBI Taxonomy" id="2307003"/>
    <lineage>
        <taxon>Bacteria</taxon>
        <taxon>Pseudomonadati</taxon>
        <taxon>Pseudomonadota</taxon>
        <taxon>Alphaproteobacteria</taxon>
        <taxon>Sphingomonadales</taxon>
        <taxon>Erythrobacteraceae</taxon>
        <taxon>Aurantiacibacter</taxon>
    </lineage>
</organism>
<evidence type="ECO:0000256" key="1">
    <source>
        <dbReference type="SAM" id="Phobius"/>
    </source>
</evidence>
<feature type="transmembrane region" description="Helical" evidence="1">
    <location>
        <begin position="211"/>
        <end position="231"/>
    </location>
</feature>
<feature type="transmembrane region" description="Helical" evidence="1">
    <location>
        <begin position="66"/>
        <end position="87"/>
    </location>
</feature>
<gene>
    <name evidence="3" type="ORF">D2V07_07890</name>
</gene>
<accession>A0A418NT82</accession>
<dbReference type="Proteomes" id="UP000286576">
    <property type="component" value="Unassembled WGS sequence"/>
</dbReference>
<protein>
    <recommendedName>
        <fullName evidence="2">YdbS-like PH domain-containing protein</fullName>
    </recommendedName>
</protein>
<dbReference type="EMBL" id="QXFL01000003">
    <property type="protein sequence ID" value="RIV86623.1"/>
    <property type="molecule type" value="Genomic_DNA"/>
</dbReference>
<dbReference type="PANTHER" id="PTHR34473">
    <property type="entry name" value="UPF0699 TRANSMEMBRANE PROTEIN YDBS"/>
    <property type="match status" value="1"/>
</dbReference>